<feature type="region of interest" description="Disordered" evidence="2">
    <location>
        <begin position="26"/>
        <end position="59"/>
    </location>
</feature>
<feature type="compositionally biased region" description="Pro residues" evidence="2">
    <location>
        <begin position="40"/>
        <end position="52"/>
    </location>
</feature>
<keyword evidence="1 3" id="KW-0732">Signal</keyword>
<gene>
    <name evidence="4" type="ORF">DB32_002298</name>
</gene>
<dbReference type="SUPFAM" id="SSF69318">
    <property type="entry name" value="Integrin alpha N-terminal domain"/>
    <property type="match status" value="1"/>
</dbReference>
<organism evidence="4 5">
    <name type="scientific">Sandaracinus amylolyticus</name>
    <dbReference type="NCBI Taxonomy" id="927083"/>
    <lineage>
        <taxon>Bacteria</taxon>
        <taxon>Pseudomonadati</taxon>
        <taxon>Myxococcota</taxon>
        <taxon>Polyangia</taxon>
        <taxon>Polyangiales</taxon>
        <taxon>Sandaracinaceae</taxon>
        <taxon>Sandaracinus</taxon>
    </lineage>
</organism>
<dbReference type="OrthoDB" id="5422153at2"/>
<feature type="compositionally biased region" description="Low complexity" evidence="2">
    <location>
        <begin position="26"/>
        <end position="39"/>
    </location>
</feature>
<dbReference type="EMBL" id="CP011125">
    <property type="protein sequence ID" value="AKF05149.1"/>
    <property type="molecule type" value="Genomic_DNA"/>
</dbReference>
<evidence type="ECO:0000256" key="2">
    <source>
        <dbReference type="SAM" id="MobiDB-lite"/>
    </source>
</evidence>
<dbReference type="Gene3D" id="2.130.10.130">
    <property type="entry name" value="Integrin alpha, N-terminal"/>
    <property type="match status" value="1"/>
</dbReference>
<dbReference type="AlphaFoldDB" id="A0A0F6SEG4"/>
<sequence>MRKARIVGIVIGIAVCAVASCVACSGGTEPATPPQQAEAPPAPTPPTPPPTPTAARTQGEQRGLLVASSQFRVENGAVTATPGPARLEILTPDGDQWRAEVIEDPGSNVFHKALWWQPPTGEPGLVTLGGMSAAVKLWRRGASGWTSETLWTEEFGGQFNRMRDAEIADVYGDGAAIAVATHDQGVVATVRPGASGWTIDRLDREPNTFVHEIEIGDLNGDGQLEIYATPSEPNDLGGGEQSGQVVRYVPRAQQGRTVVADLGNRHAKEIWVGDADGDGRDELYVAVEALTRGAGAQLEIVEPVEIRRYDADTAPTARNVIARIPGERLTRFLTVGDVDGDGRREMVIATFRNGLWLARPGRDPRGEWSLESIDRESSGFEHAALLTDLDGDGKDELYVGADEQGELRRYVWVNGRARREVMLRREVPRAIMTWNLMPVPLSAVAPR</sequence>
<name>A0A0F6SEG4_9BACT</name>
<protein>
    <recommendedName>
        <fullName evidence="6">VCBS repeat-containing protein</fullName>
    </recommendedName>
</protein>
<dbReference type="Pfam" id="PF13517">
    <property type="entry name" value="FG-GAP_3"/>
    <property type="match status" value="1"/>
</dbReference>
<accession>A0A0F6SEG4</accession>
<dbReference type="RefSeq" id="WP_053232419.1">
    <property type="nucleotide sequence ID" value="NZ_CP011125.1"/>
</dbReference>
<evidence type="ECO:0000313" key="4">
    <source>
        <dbReference type="EMBL" id="AKF05149.1"/>
    </source>
</evidence>
<proteinExistence type="predicted"/>
<dbReference type="InterPro" id="IPR013517">
    <property type="entry name" value="FG-GAP"/>
</dbReference>
<keyword evidence="5" id="KW-1185">Reference proteome</keyword>
<dbReference type="Proteomes" id="UP000034883">
    <property type="component" value="Chromosome"/>
</dbReference>
<evidence type="ECO:0000256" key="3">
    <source>
        <dbReference type="SAM" id="SignalP"/>
    </source>
</evidence>
<reference evidence="4 5" key="1">
    <citation type="submission" date="2015-03" db="EMBL/GenBank/DDBJ databases">
        <title>Genome assembly of Sandaracinus amylolyticus DSM 53668.</title>
        <authorList>
            <person name="Sharma G."/>
            <person name="Subramanian S."/>
        </authorList>
    </citation>
    <scope>NUCLEOTIDE SEQUENCE [LARGE SCALE GENOMIC DNA]</scope>
    <source>
        <strain evidence="4 5">DSM 53668</strain>
    </source>
</reference>
<dbReference type="STRING" id="927083.DB32_002298"/>
<dbReference type="KEGG" id="samy:DB32_002298"/>
<evidence type="ECO:0000313" key="5">
    <source>
        <dbReference type="Proteomes" id="UP000034883"/>
    </source>
</evidence>
<evidence type="ECO:0008006" key="6">
    <source>
        <dbReference type="Google" id="ProtNLM"/>
    </source>
</evidence>
<evidence type="ECO:0000256" key="1">
    <source>
        <dbReference type="ARBA" id="ARBA00022729"/>
    </source>
</evidence>
<dbReference type="InterPro" id="IPR028994">
    <property type="entry name" value="Integrin_alpha_N"/>
</dbReference>
<feature type="signal peptide" evidence="3">
    <location>
        <begin position="1"/>
        <end position="19"/>
    </location>
</feature>
<feature type="chain" id="PRO_5002509503" description="VCBS repeat-containing protein" evidence="3">
    <location>
        <begin position="20"/>
        <end position="447"/>
    </location>
</feature>
<dbReference type="PROSITE" id="PS51257">
    <property type="entry name" value="PROKAR_LIPOPROTEIN"/>
    <property type="match status" value="1"/>
</dbReference>